<keyword evidence="2" id="KW-1185">Reference proteome</keyword>
<dbReference type="EMBL" id="BGPR01071487">
    <property type="protein sequence ID" value="GBO44667.1"/>
    <property type="molecule type" value="Genomic_DNA"/>
</dbReference>
<reference evidence="1 2" key="1">
    <citation type="journal article" date="2019" name="Sci. Rep.">
        <title>Orb-weaving spider Araneus ventricosus genome elucidates the spidroin gene catalogue.</title>
        <authorList>
            <person name="Kono N."/>
            <person name="Nakamura H."/>
            <person name="Ohtoshi R."/>
            <person name="Moran D.A.P."/>
            <person name="Shinohara A."/>
            <person name="Yoshida Y."/>
            <person name="Fujiwara M."/>
            <person name="Mori M."/>
            <person name="Tomita M."/>
            <person name="Arakawa K."/>
        </authorList>
    </citation>
    <scope>NUCLEOTIDE SEQUENCE [LARGE SCALE GENOMIC DNA]</scope>
</reference>
<dbReference type="Proteomes" id="UP000499080">
    <property type="component" value="Unassembled WGS sequence"/>
</dbReference>
<protein>
    <submittedName>
        <fullName evidence="1">Uncharacterized protein</fullName>
    </submittedName>
</protein>
<comment type="caution">
    <text evidence="1">The sequence shown here is derived from an EMBL/GenBank/DDBJ whole genome shotgun (WGS) entry which is preliminary data.</text>
</comment>
<proteinExistence type="predicted"/>
<feature type="non-terminal residue" evidence="1">
    <location>
        <position position="1"/>
    </location>
</feature>
<accession>A0A4Y2X925</accession>
<sequence length="97" mass="11024">RGRIEINAPPPPQKMPSTSIILRFIPNPFIPSCQNLSNRIENTIPEWIWALQIPQLHNHRLCLVSTQLNNGDYLVELHSEARCHTHSSSLIQPAVRG</sequence>
<dbReference type="AlphaFoldDB" id="A0A4Y2X925"/>
<name>A0A4Y2X925_ARAVE</name>
<gene>
    <name evidence="1" type="ORF">AVEN_176275_1</name>
</gene>
<evidence type="ECO:0000313" key="2">
    <source>
        <dbReference type="Proteomes" id="UP000499080"/>
    </source>
</evidence>
<evidence type="ECO:0000313" key="1">
    <source>
        <dbReference type="EMBL" id="GBO44667.1"/>
    </source>
</evidence>
<organism evidence="1 2">
    <name type="scientific">Araneus ventricosus</name>
    <name type="common">Orbweaver spider</name>
    <name type="synonym">Epeira ventricosa</name>
    <dbReference type="NCBI Taxonomy" id="182803"/>
    <lineage>
        <taxon>Eukaryota</taxon>
        <taxon>Metazoa</taxon>
        <taxon>Ecdysozoa</taxon>
        <taxon>Arthropoda</taxon>
        <taxon>Chelicerata</taxon>
        <taxon>Arachnida</taxon>
        <taxon>Araneae</taxon>
        <taxon>Araneomorphae</taxon>
        <taxon>Entelegynae</taxon>
        <taxon>Araneoidea</taxon>
        <taxon>Araneidae</taxon>
        <taxon>Araneus</taxon>
    </lineage>
</organism>